<dbReference type="PROSITE" id="PS51257">
    <property type="entry name" value="PROKAR_LIPOPROTEIN"/>
    <property type="match status" value="1"/>
</dbReference>
<feature type="transmembrane region" description="Helical" evidence="1">
    <location>
        <begin position="39"/>
        <end position="58"/>
    </location>
</feature>
<keyword evidence="1" id="KW-0472">Membrane</keyword>
<dbReference type="AlphaFoldDB" id="A0A2J5HWR9"/>
<gene>
    <name evidence="2" type="ORF">BDW42DRAFT_90308</name>
</gene>
<dbReference type="Proteomes" id="UP000235023">
    <property type="component" value="Unassembled WGS sequence"/>
</dbReference>
<evidence type="ECO:0000256" key="1">
    <source>
        <dbReference type="SAM" id="Phobius"/>
    </source>
</evidence>
<name>A0A2J5HWR9_9EURO</name>
<accession>A0A2J5HWR9</accession>
<keyword evidence="1" id="KW-1133">Transmembrane helix</keyword>
<organism evidence="2 3">
    <name type="scientific">Aspergillus taichungensis</name>
    <dbReference type="NCBI Taxonomy" id="482145"/>
    <lineage>
        <taxon>Eukaryota</taxon>
        <taxon>Fungi</taxon>
        <taxon>Dikarya</taxon>
        <taxon>Ascomycota</taxon>
        <taxon>Pezizomycotina</taxon>
        <taxon>Eurotiomycetes</taxon>
        <taxon>Eurotiomycetidae</taxon>
        <taxon>Eurotiales</taxon>
        <taxon>Aspergillaceae</taxon>
        <taxon>Aspergillus</taxon>
        <taxon>Aspergillus subgen. Circumdati</taxon>
    </lineage>
</organism>
<reference evidence="3" key="1">
    <citation type="submission" date="2017-12" db="EMBL/GenBank/DDBJ databases">
        <authorList>
            <consortium name="DOE Joint Genome Institute"/>
            <person name="Mondo S.J."/>
            <person name="Kjaerbolling I."/>
            <person name="Vesth T.C."/>
            <person name="Frisvad J.C."/>
            <person name="Nybo J.L."/>
            <person name="Theobald S."/>
            <person name="Kuo A."/>
            <person name="Bowyer P."/>
            <person name="Matsuda Y."/>
            <person name="Lyhne E.K."/>
            <person name="Kogle M.E."/>
            <person name="Clum A."/>
            <person name="Lipzen A."/>
            <person name="Salamov A."/>
            <person name="Ngan C.Y."/>
            <person name="Daum C."/>
            <person name="Chiniquy J."/>
            <person name="Barry K."/>
            <person name="LaButti K."/>
            <person name="Haridas S."/>
            <person name="Simmons B.A."/>
            <person name="Magnuson J.K."/>
            <person name="Mortensen U.H."/>
            <person name="Larsen T.O."/>
            <person name="Grigoriev I.V."/>
            <person name="Baker S.E."/>
            <person name="Andersen M.R."/>
            <person name="Nordberg H.P."/>
            <person name="Cantor M.N."/>
            <person name="Hua S.X."/>
        </authorList>
    </citation>
    <scope>NUCLEOTIDE SEQUENCE [LARGE SCALE GENOMIC DNA]</scope>
    <source>
        <strain evidence="3">IBT 19404</strain>
    </source>
</reference>
<keyword evidence="3" id="KW-1185">Reference proteome</keyword>
<sequence>MKLLIFNTTHMAQKLSYITPSAVFYMPALVGCCDICRILWAQLIMYSMLISIQVVWTLYPPTIYSCCILFPNCLSEELIIISSLSIVSMCALELRHDGRSGTMDARAPQAPLTLT</sequence>
<keyword evidence="1" id="KW-0812">Transmembrane</keyword>
<dbReference type="EMBL" id="KZ559533">
    <property type="protein sequence ID" value="PLN81795.1"/>
    <property type="molecule type" value="Genomic_DNA"/>
</dbReference>
<feature type="transmembrane region" description="Helical" evidence="1">
    <location>
        <begin position="15"/>
        <end position="32"/>
    </location>
</feature>
<evidence type="ECO:0000313" key="3">
    <source>
        <dbReference type="Proteomes" id="UP000235023"/>
    </source>
</evidence>
<protein>
    <submittedName>
        <fullName evidence="2">Uncharacterized protein</fullName>
    </submittedName>
</protein>
<proteinExistence type="predicted"/>
<evidence type="ECO:0000313" key="2">
    <source>
        <dbReference type="EMBL" id="PLN81795.1"/>
    </source>
</evidence>